<accession>A0A850PBI8</accession>
<protein>
    <recommendedName>
        <fullName evidence="1">Segregation and condensation protein A</fullName>
    </recommendedName>
</protein>
<organism evidence="2 3">
    <name type="scientific">Ameyamaea chiangmaiensis</name>
    <dbReference type="NCBI Taxonomy" id="442969"/>
    <lineage>
        <taxon>Bacteria</taxon>
        <taxon>Pseudomonadati</taxon>
        <taxon>Pseudomonadota</taxon>
        <taxon>Alphaproteobacteria</taxon>
        <taxon>Acetobacterales</taxon>
        <taxon>Acetobacteraceae</taxon>
        <taxon>Ameyamaea</taxon>
    </lineage>
</organism>
<dbReference type="Proteomes" id="UP000585665">
    <property type="component" value="Unassembled WGS sequence"/>
</dbReference>
<dbReference type="PANTHER" id="PTHR33969">
    <property type="entry name" value="SEGREGATION AND CONDENSATION PROTEIN A"/>
    <property type="match status" value="1"/>
</dbReference>
<evidence type="ECO:0000313" key="3">
    <source>
        <dbReference type="Proteomes" id="UP000585665"/>
    </source>
</evidence>
<comment type="caution">
    <text evidence="2">The sequence shown here is derived from an EMBL/GenBank/DDBJ whole genome shotgun (WGS) entry which is preliminary data.</text>
</comment>
<dbReference type="InterPro" id="IPR003768">
    <property type="entry name" value="ScpA"/>
</dbReference>
<proteinExistence type="predicted"/>
<reference evidence="2 3" key="1">
    <citation type="submission" date="2020-06" db="EMBL/GenBank/DDBJ databases">
        <title>Description of novel acetic acid bacteria.</title>
        <authorList>
            <person name="Sombolestani A."/>
        </authorList>
    </citation>
    <scope>NUCLEOTIDE SEQUENCE [LARGE SCALE GENOMIC DNA]</scope>
    <source>
        <strain evidence="2 3">LMG 27010</strain>
    </source>
</reference>
<evidence type="ECO:0000313" key="2">
    <source>
        <dbReference type="EMBL" id="NVN41887.1"/>
    </source>
</evidence>
<dbReference type="PANTHER" id="PTHR33969:SF2">
    <property type="entry name" value="SEGREGATION AND CONDENSATION PROTEIN A"/>
    <property type="match status" value="1"/>
</dbReference>
<dbReference type="Gene3D" id="6.10.250.2410">
    <property type="match status" value="1"/>
</dbReference>
<gene>
    <name evidence="2" type="ORF">HUK82_15165</name>
</gene>
<sequence>MHPRPVLVLAADAGAEEGVPPDGVPDDLPRSPLLHLDGFEGPLDLLLDLARAQKVDLARISILALVEQYLAVVESARRIRLELAADWLVMAAWLTWLKSRLLLPTEDGADLEAEEASELLAARLMELERMRLAARWLADRPRLGHEVFARGAAEDLRAIDRSGLKLDMGALMAAYMAAIRRTARKRTYAPRRLRFWTVQEALGRLRRLLGADMVPGEGGAGAWFSLDSIVPDVLPDVPKDDAEARRMRRAALAGTLIAGLEMAKGGELELRQEAQFGEILLRPQAARPTDDEEEATP</sequence>
<name>A0A850PBI8_9PROT</name>
<dbReference type="EMBL" id="JABXXR010000207">
    <property type="protein sequence ID" value="NVN41887.1"/>
    <property type="molecule type" value="Genomic_DNA"/>
</dbReference>
<dbReference type="Pfam" id="PF02616">
    <property type="entry name" value="SMC_ScpA"/>
    <property type="match status" value="1"/>
</dbReference>
<dbReference type="AlphaFoldDB" id="A0A850PBI8"/>
<keyword evidence="3" id="KW-1185">Reference proteome</keyword>
<evidence type="ECO:0000256" key="1">
    <source>
        <dbReference type="ARBA" id="ARBA00044777"/>
    </source>
</evidence>